<dbReference type="Pfam" id="PF14604">
    <property type="entry name" value="SH3_9"/>
    <property type="match status" value="1"/>
</dbReference>
<evidence type="ECO:0000313" key="4">
    <source>
        <dbReference type="EMBL" id="RKO82843.1"/>
    </source>
</evidence>
<dbReference type="InterPro" id="IPR036028">
    <property type="entry name" value="SH3-like_dom_sf"/>
</dbReference>
<feature type="domain" description="SH3" evidence="3">
    <location>
        <begin position="78"/>
        <end position="139"/>
    </location>
</feature>
<reference evidence="5" key="1">
    <citation type="journal article" date="2018" name="Nat. Microbiol.">
        <title>Leveraging single-cell genomics to expand the fungal tree of life.</title>
        <authorList>
            <person name="Ahrendt S.R."/>
            <person name="Quandt C.A."/>
            <person name="Ciobanu D."/>
            <person name="Clum A."/>
            <person name="Salamov A."/>
            <person name="Andreopoulos B."/>
            <person name="Cheng J.F."/>
            <person name="Woyke T."/>
            <person name="Pelin A."/>
            <person name="Henrissat B."/>
            <person name="Reynolds N.K."/>
            <person name="Benny G.L."/>
            <person name="Smith M.E."/>
            <person name="James T.Y."/>
            <person name="Grigoriev I.V."/>
        </authorList>
    </citation>
    <scope>NUCLEOTIDE SEQUENCE [LARGE SCALE GENOMIC DNA]</scope>
</reference>
<dbReference type="Gene3D" id="2.30.30.40">
    <property type="entry name" value="SH3 Domains"/>
    <property type="match status" value="1"/>
</dbReference>
<evidence type="ECO:0000256" key="2">
    <source>
        <dbReference type="PROSITE-ProRule" id="PRU00192"/>
    </source>
</evidence>
<evidence type="ECO:0000259" key="3">
    <source>
        <dbReference type="PROSITE" id="PS50002"/>
    </source>
</evidence>
<accession>A0A4P9VW02</accession>
<dbReference type="Proteomes" id="UP000269721">
    <property type="component" value="Unassembled WGS sequence"/>
</dbReference>
<dbReference type="PROSITE" id="PS50002">
    <property type="entry name" value="SH3"/>
    <property type="match status" value="1"/>
</dbReference>
<dbReference type="SMART" id="SM00326">
    <property type="entry name" value="SH3"/>
    <property type="match status" value="1"/>
</dbReference>
<dbReference type="EMBL" id="ML002015">
    <property type="protein sequence ID" value="RKO82843.1"/>
    <property type="molecule type" value="Genomic_DNA"/>
</dbReference>
<dbReference type="InterPro" id="IPR001452">
    <property type="entry name" value="SH3_domain"/>
</dbReference>
<sequence length="141" mass="14761">PPCDLTPRAEVGAATPRNIIFAAAPGHGVDVDVCAGAAPLHDSEVHIVDGIPLEDVPPAYVNKAPAPPRCPLVPEENPAPKTYRALCGYDPRRHDEIALSLGDEIIVRSQLPDGWANIDNLTTGTSGVAPLSAIDSGKDFL</sequence>
<keyword evidence="1 2" id="KW-0728">SH3 domain</keyword>
<evidence type="ECO:0000313" key="5">
    <source>
        <dbReference type="Proteomes" id="UP000269721"/>
    </source>
</evidence>
<dbReference type="AlphaFoldDB" id="A0A4P9VW02"/>
<dbReference type="OrthoDB" id="5595608at2759"/>
<proteinExistence type="predicted"/>
<name>A0A4P9VW02_9FUNG</name>
<evidence type="ECO:0000256" key="1">
    <source>
        <dbReference type="ARBA" id="ARBA00022443"/>
    </source>
</evidence>
<gene>
    <name evidence="4" type="ORF">BDK51DRAFT_38491</name>
</gene>
<protein>
    <recommendedName>
        <fullName evidence="3">SH3 domain-containing protein</fullName>
    </recommendedName>
</protein>
<organism evidence="4 5">
    <name type="scientific">Blyttiomyces helicus</name>
    <dbReference type="NCBI Taxonomy" id="388810"/>
    <lineage>
        <taxon>Eukaryota</taxon>
        <taxon>Fungi</taxon>
        <taxon>Fungi incertae sedis</taxon>
        <taxon>Chytridiomycota</taxon>
        <taxon>Chytridiomycota incertae sedis</taxon>
        <taxon>Chytridiomycetes</taxon>
        <taxon>Chytridiomycetes incertae sedis</taxon>
        <taxon>Blyttiomyces</taxon>
    </lineage>
</organism>
<dbReference type="SUPFAM" id="SSF50044">
    <property type="entry name" value="SH3-domain"/>
    <property type="match status" value="1"/>
</dbReference>
<keyword evidence="5" id="KW-1185">Reference proteome</keyword>
<feature type="non-terminal residue" evidence="4">
    <location>
        <position position="1"/>
    </location>
</feature>